<protein>
    <recommendedName>
        <fullName evidence="4">DUF4328 domain-containing protein</fullName>
    </recommendedName>
</protein>
<proteinExistence type="predicted"/>
<feature type="transmembrane region" description="Helical" evidence="1">
    <location>
        <begin position="38"/>
        <end position="58"/>
    </location>
</feature>
<keyword evidence="1" id="KW-1133">Transmembrane helix</keyword>
<keyword evidence="3" id="KW-1185">Reference proteome</keyword>
<evidence type="ECO:0000313" key="3">
    <source>
        <dbReference type="Proteomes" id="UP000247584"/>
    </source>
</evidence>
<evidence type="ECO:0000313" key="2">
    <source>
        <dbReference type="EMBL" id="PYE61152.1"/>
    </source>
</evidence>
<keyword evidence="1" id="KW-0812">Transmembrane</keyword>
<evidence type="ECO:0008006" key="4">
    <source>
        <dbReference type="Google" id="ProtNLM"/>
    </source>
</evidence>
<reference evidence="2 3" key="1">
    <citation type="submission" date="2018-06" db="EMBL/GenBank/DDBJ databases">
        <title>Genomic Encyclopedia of Type Strains, Phase III (KMG-III): the genomes of soil and plant-associated and newly described type strains.</title>
        <authorList>
            <person name="Whitman W."/>
        </authorList>
    </citation>
    <scope>NUCLEOTIDE SEQUENCE [LARGE SCALE GENOMIC DNA]</scope>
    <source>
        <strain evidence="2 3">JC5</strain>
    </source>
</reference>
<organism evidence="2 3">
    <name type="scientific">Shewanella chilikensis</name>
    <dbReference type="NCBI Taxonomy" id="558541"/>
    <lineage>
        <taxon>Bacteria</taxon>
        <taxon>Pseudomonadati</taxon>
        <taxon>Pseudomonadota</taxon>
        <taxon>Gammaproteobacteria</taxon>
        <taxon>Alteromonadales</taxon>
        <taxon>Shewanellaceae</taxon>
        <taxon>Shewanella</taxon>
    </lineage>
</organism>
<accession>A0ABX5PTM5</accession>
<dbReference type="EMBL" id="QJSY01000001">
    <property type="protein sequence ID" value="PYE61152.1"/>
    <property type="molecule type" value="Genomic_DNA"/>
</dbReference>
<name>A0ABX5PTM5_9GAMM</name>
<keyword evidence="1" id="KW-0472">Membrane</keyword>
<evidence type="ECO:0000256" key="1">
    <source>
        <dbReference type="SAM" id="Phobius"/>
    </source>
</evidence>
<sequence length="77" mass="8860">MKESWISVWWVALINGIWIIADLIAQRFNSSLIFNLKASDLVAIAAAFLCFFYALYVLRMILTHGKNQDACKHQNKD</sequence>
<dbReference type="Proteomes" id="UP000247584">
    <property type="component" value="Unassembled WGS sequence"/>
</dbReference>
<feature type="transmembrane region" description="Helical" evidence="1">
    <location>
        <begin position="7"/>
        <end position="26"/>
    </location>
</feature>
<gene>
    <name evidence="2" type="ORF">C8J23_101194</name>
</gene>
<comment type="caution">
    <text evidence="2">The sequence shown here is derived from an EMBL/GenBank/DDBJ whole genome shotgun (WGS) entry which is preliminary data.</text>
</comment>